<reference evidence="3" key="1">
    <citation type="submission" date="2011-06" db="EMBL/GenBank/DDBJ databases">
        <title>The complete genome of chromosome of Runella slithyformis DSM 19594.</title>
        <authorList>
            <consortium name="US DOE Joint Genome Institute (JGI-PGF)"/>
            <person name="Lucas S."/>
            <person name="Han J."/>
            <person name="Lapidus A."/>
            <person name="Bruce D."/>
            <person name="Goodwin L."/>
            <person name="Pitluck S."/>
            <person name="Peters L."/>
            <person name="Kyrpides N."/>
            <person name="Mavromatis K."/>
            <person name="Ivanova N."/>
            <person name="Ovchinnikova G."/>
            <person name="Zhang X."/>
            <person name="Misra M."/>
            <person name="Detter J.C."/>
            <person name="Tapia R."/>
            <person name="Han C."/>
            <person name="Land M."/>
            <person name="Hauser L."/>
            <person name="Markowitz V."/>
            <person name="Cheng J.-F."/>
            <person name="Hugenholtz P."/>
            <person name="Woyke T."/>
            <person name="Wu D."/>
            <person name="Tindall B."/>
            <person name="Faehrich R."/>
            <person name="Brambilla E."/>
            <person name="Klenk H.-P."/>
            <person name="Eisen J.A."/>
        </authorList>
    </citation>
    <scope>NUCLEOTIDE SEQUENCE [LARGE SCALE GENOMIC DNA]</scope>
    <source>
        <strain evidence="3">ATCC 29530 / DSM 19594 / LMG 11500 / NCIMB 11436 / LSU 4</strain>
    </source>
</reference>
<accession>A0A7U4E4Z0</accession>
<protein>
    <submittedName>
        <fullName evidence="2">Uncharacterized protein</fullName>
    </submittedName>
</protein>
<keyword evidence="1" id="KW-0472">Membrane</keyword>
<feature type="transmembrane region" description="Helical" evidence="1">
    <location>
        <begin position="93"/>
        <end position="110"/>
    </location>
</feature>
<dbReference type="Proteomes" id="UP000000493">
    <property type="component" value="Chromosome"/>
</dbReference>
<feature type="transmembrane region" description="Helical" evidence="1">
    <location>
        <begin position="156"/>
        <end position="178"/>
    </location>
</feature>
<feature type="transmembrane region" description="Helical" evidence="1">
    <location>
        <begin position="122"/>
        <end position="144"/>
    </location>
</feature>
<dbReference type="RefSeq" id="WP_013927341.1">
    <property type="nucleotide sequence ID" value="NC_015703.1"/>
</dbReference>
<keyword evidence="1" id="KW-1133">Transmembrane helix</keyword>
<dbReference type="KEGG" id="rsi:Runsl_1601"/>
<reference evidence="2 3" key="2">
    <citation type="journal article" date="2012" name="Stand. Genomic Sci.">
        <title>Complete genome sequence of the aquatic bacterium Runella slithyformis type strain (LSU 4(T)).</title>
        <authorList>
            <person name="Copeland A."/>
            <person name="Zhang X."/>
            <person name="Misra M."/>
            <person name="Lapidus A."/>
            <person name="Nolan M."/>
            <person name="Lucas S."/>
            <person name="Deshpande S."/>
            <person name="Cheng J.F."/>
            <person name="Tapia R."/>
            <person name="Goodwin L.A."/>
            <person name="Pitluck S."/>
            <person name="Liolios K."/>
            <person name="Pagani I."/>
            <person name="Ivanova N."/>
            <person name="Mikhailova N."/>
            <person name="Pati A."/>
            <person name="Chen A."/>
            <person name="Palaniappan K."/>
            <person name="Land M."/>
            <person name="Hauser L."/>
            <person name="Pan C."/>
            <person name="Jeffries C.D."/>
            <person name="Detter J.C."/>
            <person name="Brambilla E.M."/>
            <person name="Rohde M."/>
            <person name="Djao O.D."/>
            <person name="Goker M."/>
            <person name="Sikorski J."/>
            <person name="Tindall B.J."/>
            <person name="Woyke T."/>
            <person name="Bristow J."/>
            <person name="Eisen J.A."/>
            <person name="Markowitz V."/>
            <person name="Hugenholtz P."/>
            <person name="Kyrpides N.C."/>
            <person name="Klenk H.P."/>
            <person name="Mavromatis K."/>
        </authorList>
    </citation>
    <scope>NUCLEOTIDE SEQUENCE [LARGE SCALE GENOMIC DNA]</scope>
    <source>
        <strain evidence="3">ATCC 29530 / DSM 19594 / LMG 11500 / NCIMB 11436 / LSU 4</strain>
    </source>
</reference>
<evidence type="ECO:0000256" key="1">
    <source>
        <dbReference type="SAM" id="Phobius"/>
    </source>
</evidence>
<feature type="transmembrane region" description="Helical" evidence="1">
    <location>
        <begin position="190"/>
        <end position="209"/>
    </location>
</feature>
<keyword evidence="3" id="KW-1185">Reference proteome</keyword>
<name>A0A7U4E4Z0_RUNSL</name>
<proteinExistence type="predicted"/>
<organism evidence="2 3">
    <name type="scientific">Runella slithyformis (strain ATCC 29530 / DSM 19594 / LMG 11500 / NCIMB 11436 / LSU 4)</name>
    <dbReference type="NCBI Taxonomy" id="761193"/>
    <lineage>
        <taxon>Bacteria</taxon>
        <taxon>Pseudomonadati</taxon>
        <taxon>Bacteroidota</taxon>
        <taxon>Cytophagia</taxon>
        <taxon>Cytophagales</taxon>
        <taxon>Spirosomataceae</taxon>
        <taxon>Runella</taxon>
    </lineage>
</organism>
<evidence type="ECO:0000313" key="2">
    <source>
        <dbReference type="EMBL" id="AEI48026.1"/>
    </source>
</evidence>
<sequence>MKRELTKQEINHLYRYVNDKGVKYFDVQVELVDHIAAKIEERFHQNPAQSEAKIFDETLAAFAKNGFRQVVREKEKQVGRQYRRYFWQNFKSFFSWPKVFFTAVLTWILFEFLQRTNKSTLLTINDSILLPTLGIGFMYGMFLFFRNLNMPRKLSFTAYTSSGGAGIINAHFVVRAIIKYTLLDGAHYPFVAAFLLVLFFLMMVAALQAHEKLVSYGRTLYPQAFA</sequence>
<evidence type="ECO:0000313" key="3">
    <source>
        <dbReference type="Proteomes" id="UP000000493"/>
    </source>
</evidence>
<dbReference type="AlphaFoldDB" id="A0A7U4E4Z0"/>
<gene>
    <name evidence="2" type="ordered locus">Runsl_1601</name>
</gene>
<keyword evidence="1" id="KW-0812">Transmembrane</keyword>
<dbReference type="EMBL" id="CP002859">
    <property type="protein sequence ID" value="AEI48026.1"/>
    <property type="molecule type" value="Genomic_DNA"/>
</dbReference>